<dbReference type="AlphaFoldDB" id="A0A1X2G4E7"/>
<comment type="caution">
    <text evidence="1">The sequence shown here is derived from an EMBL/GenBank/DDBJ whole genome shotgun (WGS) entry which is preliminary data.</text>
</comment>
<evidence type="ECO:0000313" key="2">
    <source>
        <dbReference type="Proteomes" id="UP000242146"/>
    </source>
</evidence>
<dbReference type="Proteomes" id="UP000242146">
    <property type="component" value="Unassembled WGS sequence"/>
</dbReference>
<evidence type="ECO:0000313" key="1">
    <source>
        <dbReference type="EMBL" id="ORX44612.1"/>
    </source>
</evidence>
<proteinExistence type="predicted"/>
<reference evidence="1 2" key="1">
    <citation type="submission" date="2016-07" db="EMBL/GenBank/DDBJ databases">
        <title>Pervasive Adenine N6-methylation of Active Genes in Fungi.</title>
        <authorList>
            <consortium name="DOE Joint Genome Institute"/>
            <person name="Mondo S.J."/>
            <person name="Dannebaum R.O."/>
            <person name="Kuo R.C."/>
            <person name="Labutti K."/>
            <person name="Haridas S."/>
            <person name="Kuo A."/>
            <person name="Salamov A."/>
            <person name="Ahrendt S.R."/>
            <person name="Lipzen A."/>
            <person name="Sullivan W."/>
            <person name="Andreopoulos W.B."/>
            <person name="Clum A."/>
            <person name="Lindquist E."/>
            <person name="Daum C."/>
            <person name="Ramamoorthy G.K."/>
            <person name="Gryganskyi A."/>
            <person name="Culley D."/>
            <person name="Magnuson J.K."/>
            <person name="James T.Y."/>
            <person name="O'Malley M.A."/>
            <person name="Stajich J.E."/>
            <person name="Spatafora J.W."/>
            <person name="Visel A."/>
            <person name="Grigoriev I.V."/>
        </authorList>
    </citation>
    <scope>NUCLEOTIDE SEQUENCE [LARGE SCALE GENOMIC DNA]</scope>
    <source>
        <strain evidence="1 2">NRRL 3301</strain>
    </source>
</reference>
<keyword evidence="2" id="KW-1185">Reference proteome</keyword>
<dbReference type="EMBL" id="MCGT01000047">
    <property type="protein sequence ID" value="ORX44612.1"/>
    <property type="molecule type" value="Genomic_DNA"/>
</dbReference>
<gene>
    <name evidence="1" type="ORF">DM01DRAFT_1386845</name>
</gene>
<organism evidence="1 2">
    <name type="scientific">Hesseltinella vesiculosa</name>
    <dbReference type="NCBI Taxonomy" id="101127"/>
    <lineage>
        <taxon>Eukaryota</taxon>
        <taxon>Fungi</taxon>
        <taxon>Fungi incertae sedis</taxon>
        <taxon>Mucoromycota</taxon>
        <taxon>Mucoromycotina</taxon>
        <taxon>Mucoromycetes</taxon>
        <taxon>Mucorales</taxon>
        <taxon>Cunninghamellaceae</taxon>
        <taxon>Hesseltinella</taxon>
    </lineage>
</organism>
<protein>
    <submittedName>
        <fullName evidence="1">Uncharacterized protein</fullName>
    </submittedName>
</protein>
<sequence length="161" mass="18579">MRRTETFRMPFELRKHFNAHGLKAPTRPQKRRSKYGQYEYVDDDDPRPQEVHHACPICEEHSMSFASIAAHFYSSHGEKVQKAASNKILAMESDIHQLLALSSILLVKRHHSPPSLAPYFPEDLLAKIIEQRQNHWQVPNKFPDDTMVPLMNIARVSIGVV</sequence>
<name>A0A1X2G4E7_9FUNG</name>
<accession>A0A1X2G4E7</accession>